<dbReference type="GO" id="GO:0016020">
    <property type="term" value="C:membrane"/>
    <property type="evidence" value="ECO:0007669"/>
    <property type="project" value="UniProtKB-SubCell"/>
</dbReference>
<evidence type="ECO:0000313" key="8">
    <source>
        <dbReference type="EMBL" id="KPM42685.1"/>
    </source>
</evidence>
<dbReference type="PANTHER" id="PTHR43341">
    <property type="entry name" value="AMINO ACID PERMEASE"/>
    <property type="match status" value="1"/>
</dbReference>
<evidence type="ECO:0000256" key="5">
    <source>
        <dbReference type="SAM" id="MobiDB-lite"/>
    </source>
</evidence>
<feature type="region of interest" description="Disordered" evidence="5">
    <location>
        <begin position="1"/>
        <end position="21"/>
    </location>
</feature>
<feature type="transmembrane region" description="Helical" evidence="6">
    <location>
        <begin position="778"/>
        <end position="797"/>
    </location>
</feature>
<accession>A0A0P7BAN3</accession>
<feature type="domain" description="Class II aldolase/adducin N-terminal" evidence="7">
    <location>
        <begin position="55"/>
        <end position="237"/>
    </location>
</feature>
<dbReference type="OrthoDB" id="10062876at2759"/>
<dbReference type="SUPFAM" id="SSF53639">
    <property type="entry name" value="AraD/HMP-PK domain-like"/>
    <property type="match status" value="1"/>
</dbReference>
<feature type="transmembrane region" description="Helical" evidence="6">
    <location>
        <begin position="392"/>
        <end position="416"/>
    </location>
</feature>
<evidence type="ECO:0000256" key="3">
    <source>
        <dbReference type="ARBA" id="ARBA00022989"/>
    </source>
</evidence>
<dbReference type="GO" id="GO:0015171">
    <property type="term" value="F:amino acid transmembrane transporter activity"/>
    <property type="evidence" value="ECO:0007669"/>
    <property type="project" value="TreeGrafter"/>
</dbReference>
<dbReference type="Gene3D" id="3.40.225.10">
    <property type="entry name" value="Class II aldolase/adducin N-terminal domain"/>
    <property type="match status" value="1"/>
</dbReference>
<dbReference type="InterPro" id="IPR036409">
    <property type="entry name" value="Aldolase_II/adducin_N_sf"/>
</dbReference>
<feature type="region of interest" description="Disordered" evidence="5">
    <location>
        <begin position="290"/>
        <end position="314"/>
    </location>
</feature>
<feature type="transmembrane region" description="Helical" evidence="6">
    <location>
        <begin position="436"/>
        <end position="459"/>
    </location>
</feature>
<feature type="compositionally biased region" description="Basic and acidic residues" evidence="5">
    <location>
        <begin position="290"/>
        <end position="309"/>
    </location>
</feature>
<dbReference type="PANTHER" id="PTHR43341:SF6">
    <property type="entry name" value="AMINO ACID TRANSPORTER (EUROFUNG)"/>
    <property type="match status" value="1"/>
</dbReference>
<dbReference type="InterPro" id="IPR001303">
    <property type="entry name" value="Aldolase_II/adducin_N"/>
</dbReference>
<feature type="transmembrane region" description="Helical" evidence="6">
    <location>
        <begin position="471"/>
        <end position="494"/>
    </location>
</feature>
<keyword evidence="9" id="KW-1185">Reference proteome</keyword>
<dbReference type="Gene3D" id="1.20.1740.10">
    <property type="entry name" value="Amino acid/polyamine transporter I"/>
    <property type="match status" value="1"/>
</dbReference>
<dbReference type="InterPro" id="IPR050524">
    <property type="entry name" value="APC_YAT"/>
</dbReference>
<keyword evidence="2 6" id="KW-0812">Transmembrane</keyword>
<feature type="transmembrane region" description="Helical" evidence="6">
    <location>
        <begin position="803"/>
        <end position="823"/>
    </location>
</feature>
<sequence>MAPSATSDQVSPPTLQPSTKTNAVDPMAAMAHRGKALPGIPRFDSHAETRQWQLEHMAGAFRVFAREGYAEGISGHISVRDPDFEDRFWINPLGVHFGMMNASDMICVNLDGDVVGGNTAGSVNAAGFQIHSAVHRARKDVHAICHTHSVHGRAWSAFAKPLEMINQDVCYFYKAHSVYSDYGGIANETSEGQRIAESLGDGKAAILMNHGLLTVGQTVDEAAFLFCLMERSCKVQLLADRAGHDKVTVSDEEAAYNFRMASTPETLFTEFQPHYRSCLTLSLNKMSTIHEKGPPSKSVDDELPSRTSDDGNVGTVAGISTGSQSLHRKLRGKEVQLFAIGGAIGTCKFSSSTVTMALEPTCPVGNFFRAILTRLKALYVQMGSALPKGGPAGLFIAFLIWGGVMWAVNECFAEMVTYLPVPSPFIRFGSEWVDGALGFAMAWNFFLNMAFLVPFEIVAMNIMITFWTDNVPVEAIIVAMIVLYALLNVITVRYFGISEFYLSIFKVLLMLGLFFFTFITMLGGNPLHDRFGFRYWDNPGAFVEHLVPNGTGKFLGVLSCMYQASFSICGPEYISMVAAETENPRKILPPAYRSFVWRILVFFVGSALCMGIVIPYNDPTLLGILGGELAGSGTGAASPYIIAMQRLRIHGLPHLVNALIMTSIFSAGNGLLFSATRTLHGMSIEGHAPRLFSWCTKAGVPLPALLFSLSFCLLAFLQVNSSSAEVMTYLVDLVTCCQLINYGFTAVTYRHFYAALKTQGISRDTLPYKGRFQPYTSYLAMGGTLFMLLAGGYNLFLSGGWDIMWFWLTYGMIAFFIIAFVGWKLIFKTKYVRPGTADLSLGGLREEIDNYEAVYMPSAPGKADKILNKLFQ</sequence>
<dbReference type="Pfam" id="PF00324">
    <property type="entry name" value="AA_permease"/>
    <property type="match status" value="1"/>
</dbReference>
<dbReference type="SMART" id="SM01007">
    <property type="entry name" value="Aldolase_II"/>
    <property type="match status" value="1"/>
</dbReference>
<dbReference type="NCBIfam" id="NF004855">
    <property type="entry name" value="PRK06208.1"/>
    <property type="match status" value="1"/>
</dbReference>
<dbReference type="AlphaFoldDB" id="A0A0P7BAN3"/>
<comment type="caution">
    <text evidence="8">The sequence shown here is derived from an EMBL/GenBank/DDBJ whole genome shotgun (WGS) entry which is preliminary data.</text>
</comment>
<evidence type="ECO:0000256" key="1">
    <source>
        <dbReference type="ARBA" id="ARBA00004141"/>
    </source>
</evidence>
<proteinExistence type="predicted"/>
<dbReference type="STRING" id="78410.A0A0P7BAN3"/>
<evidence type="ECO:0000259" key="7">
    <source>
        <dbReference type="SMART" id="SM01007"/>
    </source>
</evidence>
<evidence type="ECO:0000313" key="9">
    <source>
        <dbReference type="Proteomes" id="UP000050424"/>
    </source>
</evidence>
<feature type="transmembrane region" description="Helical" evidence="6">
    <location>
        <begin position="698"/>
        <end position="717"/>
    </location>
</feature>
<evidence type="ECO:0000256" key="2">
    <source>
        <dbReference type="ARBA" id="ARBA00022692"/>
    </source>
</evidence>
<feature type="transmembrane region" description="Helical" evidence="6">
    <location>
        <begin position="595"/>
        <end position="616"/>
    </location>
</feature>
<dbReference type="Pfam" id="PF00596">
    <property type="entry name" value="Aldolase_II"/>
    <property type="match status" value="1"/>
</dbReference>
<evidence type="ECO:0000256" key="4">
    <source>
        <dbReference type="ARBA" id="ARBA00023136"/>
    </source>
</evidence>
<reference evidence="8 9" key="1">
    <citation type="submission" date="2015-09" db="EMBL/GenBank/DDBJ databases">
        <title>Draft genome of a European isolate of the apple canker pathogen Neonectria ditissima.</title>
        <authorList>
            <person name="Gomez-Cortecero A."/>
            <person name="Harrison R.J."/>
            <person name="Armitage A.D."/>
        </authorList>
    </citation>
    <scope>NUCLEOTIDE SEQUENCE [LARGE SCALE GENOMIC DNA]</scope>
    <source>
        <strain evidence="8 9">R09/05</strain>
    </source>
</reference>
<organism evidence="8 9">
    <name type="scientific">Neonectria ditissima</name>
    <dbReference type="NCBI Taxonomy" id="78410"/>
    <lineage>
        <taxon>Eukaryota</taxon>
        <taxon>Fungi</taxon>
        <taxon>Dikarya</taxon>
        <taxon>Ascomycota</taxon>
        <taxon>Pezizomycotina</taxon>
        <taxon>Sordariomycetes</taxon>
        <taxon>Hypocreomycetidae</taxon>
        <taxon>Hypocreales</taxon>
        <taxon>Nectriaceae</taxon>
        <taxon>Neonectria</taxon>
    </lineage>
</organism>
<feature type="transmembrane region" description="Helical" evidence="6">
    <location>
        <begin position="655"/>
        <end position="675"/>
    </location>
</feature>
<dbReference type="EMBL" id="LKCW01000044">
    <property type="protein sequence ID" value="KPM42685.1"/>
    <property type="molecule type" value="Genomic_DNA"/>
</dbReference>
<feature type="transmembrane region" description="Helical" evidence="6">
    <location>
        <begin position="500"/>
        <end position="524"/>
    </location>
</feature>
<dbReference type="InterPro" id="IPR004841">
    <property type="entry name" value="AA-permease/SLC12A_dom"/>
</dbReference>
<name>A0A0P7BAN3_9HYPO</name>
<feature type="transmembrane region" description="Helical" evidence="6">
    <location>
        <begin position="622"/>
        <end position="643"/>
    </location>
</feature>
<gene>
    <name evidence="8" type="ORF">AK830_g3837</name>
</gene>
<dbReference type="FunFam" id="3.40.225.10:FF:000009">
    <property type="entry name" value="Class II aldolase/adducin N-terminal"/>
    <property type="match status" value="1"/>
</dbReference>
<evidence type="ECO:0000256" key="6">
    <source>
        <dbReference type="SAM" id="Phobius"/>
    </source>
</evidence>
<dbReference type="Proteomes" id="UP000050424">
    <property type="component" value="Unassembled WGS sequence"/>
</dbReference>
<comment type="subcellular location">
    <subcellularLocation>
        <location evidence="1">Membrane</location>
        <topology evidence="1">Multi-pass membrane protein</topology>
    </subcellularLocation>
</comment>
<keyword evidence="4 6" id="KW-0472">Membrane</keyword>
<protein>
    <submittedName>
        <fullName evidence="8">General amino acid permease AGP2</fullName>
    </submittedName>
</protein>
<keyword evidence="3 6" id="KW-1133">Transmembrane helix</keyword>